<dbReference type="Gene3D" id="3.40.50.1980">
    <property type="entry name" value="Nitrogenase molybdenum iron protein domain"/>
    <property type="match status" value="2"/>
</dbReference>
<keyword evidence="2" id="KW-0813">Transport</keyword>
<evidence type="ECO:0000313" key="7">
    <source>
        <dbReference type="EMBL" id="VDC29066.1"/>
    </source>
</evidence>
<dbReference type="PROSITE" id="PS51257">
    <property type="entry name" value="PROKAR_LIPOPROTEIN"/>
    <property type="match status" value="1"/>
</dbReference>
<organism evidence="7 8">
    <name type="scientific">Arthrobacter ulcerisalmonis</name>
    <dbReference type="NCBI Taxonomy" id="2483813"/>
    <lineage>
        <taxon>Bacteria</taxon>
        <taxon>Bacillati</taxon>
        <taxon>Actinomycetota</taxon>
        <taxon>Actinomycetes</taxon>
        <taxon>Micrococcales</taxon>
        <taxon>Micrococcaceae</taxon>
        <taxon>Arthrobacter</taxon>
    </lineage>
</organism>
<keyword evidence="4 6" id="KW-0732">Signal</keyword>
<protein>
    <submittedName>
        <fullName evidence="7">Metal ABC transporter substrate-binding lipoprotein</fullName>
    </submittedName>
</protein>
<keyword evidence="8" id="KW-1185">Reference proteome</keyword>
<evidence type="ECO:0000256" key="4">
    <source>
        <dbReference type="ARBA" id="ARBA00022729"/>
    </source>
</evidence>
<dbReference type="InterPro" id="IPR006127">
    <property type="entry name" value="ZnuA-like"/>
</dbReference>
<evidence type="ECO:0000256" key="2">
    <source>
        <dbReference type="ARBA" id="ARBA00022448"/>
    </source>
</evidence>
<evidence type="ECO:0000256" key="6">
    <source>
        <dbReference type="SAM" id="SignalP"/>
    </source>
</evidence>
<dbReference type="GO" id="GO:0030313">
    <property type="term" value="C:cell envelope"/>
    <property type="evidence" value="ECO:0007669"/>
    <property type="project" value="UniProtKB-SubCell"/>
</dbReference>
<dbReference type="PANTHER" id="PTHR42953">
    <property type="entry name" value="HIGH-AFFINITY ZINC UPTAKE SYSTEM PROTEIN ZNUA-RELATED"/>
    <property type="match status" value="1"/>
</dbReference>
<dbReference type="PANTHER" id="PTHR42953:SF1">
    <property type="entry name" value="METAL-BINDING PROTEIN HI_0362-RELATED"/>
    <property type="match status" value="1"/>
</dbReference>
<dbReference type="GO" id="GO:0046872">
    <property type="term" value="F:metal ion binding"/>
    <property type="evidence" value="ECO:0007669"/>
    <property type="project" value="UniProtKB-KW"/>
</dbReference>
<dbReference type="AlphaFoldDB" id="A0A3P5XMP2"/>
<dbReference type="Proteomes" id="UP000280861">
    <property type="component" value="Unassembled WGS sequence"/>
</dbReference>
<evidence type="ECO:0000256" key="5">
    <source>
        <dbReference type="SAM" id="MobiDB-lite"/>
    </source>
</evidence>
<dbReference type="EMBL" id="UXAU01000030">
    <property type="protein sequence ID" value="VDC29066.1"/>
    <property type="molecule type" value="Genomic_DNA"/>
</dbReference>
<gene>
    <name evidence="7" type="primary">mtsA</name>
    <name evidence="7" type="ORF">PSET11_02191</name>
</gene>
<keyword evidence="3" id="KW-0479">Metal-binding</keyword>
<proteinExistence type="predicted"/>
<evidence type="ECO:0000313" key="8">
    <source>
        <dbReference type="Proteomes" id="UP000280861"/>
    </source>
</evidence>
<reference evidence="7 8" key="1">
    <citation type="submission" date="2018-11" db="EMBL/GenBank/DDBJ databases">
        <authorList>
            <person name="Criscuolo A."/>
        </authorList>
    </citation>
    <scope>NUCLEOTIDE SEQUENCE [LARGE SCALE GENOMIC DNA]</scope>
    <source>
        <strain evidence="7">AT11b</strain>
    </source>
</reference>
<sequence>MRRSVAARLSVATLAAASLLLAGCAAPAPAPASGGSDGIDVVASTNVYGDIAQAIGGDKVSVTAIITKTSQDPHSYEATAQDRLAVSKADVVIENGGGYDDFLTTLTKDSAAGTVLNAVELSGLEHEGAHDDGAHGDASSGTAGATATATEAADDHGHDHGDFNEHVWYSLPAMEKVADGIAAKFAELEPASAATFEANATSFKTAAAAITGTLETLKTTAKDDKVAVTEPVPLYLLAAAGLVNVTPEAYTAAIEEGSDVPPATLKEATDLVASGSVRLLAYNEQTAGPQTEALKKAADAAGVPVVDFTETLPEGKTYLQWMTDNVGNVSKILEKNS</sequence>
<dbReference type="RefSeq" id="WP_124092164.1">
    <property type="nucleotide sequence ID" value="NZ_CBCRYA010000024.1"/>
</dbReference>
<evidence type="ECO:0000256" key="1">
    <source>
        <dbReference type="ARBA" id="ARBA00004196"/>
    </source>
</evidence>
<feature type="region of interest" description="Disordered" evidence="5">
    <location>
        <begin position="127"/>
        <end position="161"/>
    </location>
</feature>
<feature type="compositionally biased region" description="Low complexity" evidence="5">
    <location>
        <begin position="136"/>
        <end position="151"/>
    </location>
</feature>
<evidence type="ECO:0000256" key="3">
    <source>
        <dbReference type="ARBA" id="ARBA00022723"/>
    </source>
</evidence>
<dbReference type="Pfam" id="PF01297">
    <property type="entry name" value="ZnuA"/>
    <property type="match status" value="1"/>
</dbReference>
<comment type="subcellular location">
    <subcellularLocation>
        <location evidence="1">Cell envelope</location>
    </subcellularLocation>
</comment>
<feature type="chain" id="PRO_5018005518" evidence="6">
    <location>
        <begin position="33"/>
        <end position="337"/>
    </location>
</feature>
<feature type="signal peptide" evidence="6">
    <location>
        <begin position="1"/>
        <end position="32"/>
    </location>
</feature>
<dbReference type="InterPro" id="IPR050492">
    <property type="entry name" value="Bact_metal-bind_prot9"/>
</dbReference>
<name>A0A3P5XMP2_9MICC</name>
<keyword evidence="7" id="KW-0449">Lipoprotein</keyword>
<dbReference type="SUPFAM" id="SSF53807">
    <property type="entry name" value="Helical backbone' metal receptor"/>
    <property type="match status" value="1"/>
</dbReference>
<dbReference type="OrthoDB" id="5296019at2"/>
<dbReference type="GO" id="GO:0030001">
    <property type="term" value="P:metal ion transport"/>
    <property type="evidence" value="ECO:0007669"/>
    <property type="project" value="InterPro"/>
</dbReference>
<accession>A0A3P5XMP2</accession>